<dbReference type="InterPro" id="IPR037789">
    <property type="entry name" value="FIP_classI"/>
</dbReference>
<dbReference type="AlphaFoldDB" id="C3ZV00"/>
<dbReference type="STRING" id="7739.C3ZV00"/>
<dbReference type="PANTHER" id="PTHR15746:SF23">
    <property type="entry name" value="RAB11 INTERACTING PROTEIN, ISOFORM A"/>
    <property type="match status" value="1"/>
</dbReference>
<evidence type="ECO:0000313" key="5">
    <source>
        <dbReference type="EMBL" id="EEN43647.1"/>
    </source>
</evidence>
<name>C3ZV00_BRAFL</name>
<organism>
    <name type="scientific">Branchiostoma floridae</name>
    <name type="common">Florida lancelet</name>
    <name type="synonym">Amphioxus</name>
    <dbReference type="NCBI Taxonomy" id="7739"/>
    <lineage>
        <taxon>Eukaryota</taxon>
        <taxon>Metazoa</taxon>
        <taxon>Chordata</taxon>
        <taxon>Cephalochordata</taxon>
        <taxon>Leptocardii</taxon>
        <taxon>Amphioxiformes</taxon>
        <taxon>Branchiostomatidae</taxon>
        <taxon>Branchiostoma</taxon>
    </lineage>
</organism>
<evidence type="ECO:0000259" key="4">
    <source>
        <dbReference type="PROSITE" id="PS50004"/>
    </source>
</evidence>
<gene>
    <name evidence="5" type="ORF">BRAFLDRAFT_231723</name>
</gene>
<comment type="subcellular location">
    <subcellularLocation>
        <location evidence="1">Recycling endosome</location>
    </subcellularLocation>
</comment>
<dbReference type="Gene3D" id="2.60.40.150">
    <property type="entry name" value="C2 domain"/>
    <property type="match status" value="1"/>
</dbReference>
<feature type="chain" id="PRO_5002936900" description="C2 domain-containing protein" evidence="3">
    <location>
        <begin position="18"/>
        <end position="71"/>
    </location>
</feature>
<dbReference type="EMBL" id="GG666686">
    <property type="protein sequence ID" value="EEN43647.1"/>
    <property type="molecule type" value="Genomic_DNA"/>
</dbReference>
<accession>C3ZV00</accession>
<dbReference type="SUPFAM" id="SSF49562">
    <property type="entry name" value="C2 domain (Calcium/lipid-binding domain, CaLB)"/>
    <property type="match status" value="1"/>
</dbReference>
<evidence type="ECO:0000256" key="3">
    <source>
        <dbReference type="SAM" id="SignalP"/>
    </source>
</evidence>
<dbReference type="GO" id="GO:0055037">
    <property type="term" value="C:recycling endosome"/>
    <property type="evidence" value="ECO:0007669"/>
    <property type="project" value="UniProtKB-SubCell"/>
</dbReference>
<proteinExistence type="predicted"/>
<dbReference type="PANTHER" id="PTHR15746">
    <property type="entry name" value="RAB11-RELATED"/>
    <property type="match status" value="1"/>
</dbReference>
<dbReference type="InterPro" id="IPR000008">
    <property type="entry name" value="C2_dom"/>
</dbReference>
<feature type="domain" description="C2" evidence="4">
    <location>
        <begin position="1"/>
        <end position="71"/>
    </location>
</feature>
<evidence type="ECO:0000256" key="2">
    <source>
        <dbReference type="ARBA" id="ARBA00022753"/>
    </source>
</evidence>
<dbReference type="GO" id="GO:0031267">
    <property type="term" value="F:small GTPase binding"/>
    <property type="evidence" value="ECO:0007669"/>
    <property type="project" value="InterPro"/>
</dbReference>
<dbReference type="PROSITE" id="PS50004">
    <property type="entry name" value="C2"/>
    <property type="match status" value="1"/>
</dbReference>
<dbReference type="InterPro" id="IPR035892">
    <property type="entry name" value="C2_domain_sf"/>
</dbReference>
<protein>
    <recommendedName>
        <fullName evidence="4">C2 domain-containing protein</fullName>
    </recommendedName>
</protein>
<keyword evidence="3" id="KW-0732">Signal</keyword>
<dbReference type="Pfam" id="PF00168">
    <property type="entry name" value="C2"/>
    <property type="match status" value="1"/>
</dbReference>
<keyword evidence="2" id="KW-0967">Endosome</keyword>
<reference evidence="5" key="1">
    <citation type="journal article" date="2008" name="Nature">
        <title>The amphioxus genome and the evolution of the chordate karyotype.</title>
        <authorList>
            <consortium name="US DOE Joint Genome Institute (JGI-PGF)"/>
            <person name="Putnam N.H."/>
            <person name="Butts T."/>
            <person name="Ferrier D.E.K."/>
            <person name="Furlong R.F."/>
            <person name="Hellsten U."/>
            <person name="Kawashima T."/>
            <person name="Robinson-Rechavi M."/>
            <person name="Shoguchi E."/>
            <person name="Terry A."/>
            <person name="Yu J.-K."/>
            <person name="Benito-Gutierrez E.L."/>
            <person name="Dubchak I."/>
            <person name="Garcia-Fernandez J."/>
            <person name="Gibson-Brown J.J."/>
            <person name="Grigoriev I.V."/>
            <person name="Horton A.C."/>
            <person name="de Jong P.J."/>
            <person name="Jurka J."/>
            <person name="Kapitonov V.V."/>
            <person name="Kohara Y."/>
            <person name="Kuroki Y."/>
            <person name="Lindquist E."/>
            <person name="Lucas S."/>
            <person name="Osoegawa K."/>
            <person name="Pennacchio L.A."/>
            <person name="Salamov A.A."/>
            <person name="Satou Y."/>
            <person name="Sauka-Spengler T."/>
            <person name="Schmutz J."/>
            <person name="Shin-I T."/>
            <person name="Toyoda A."/>
            <person name="Bronner-Fraser M."/>
            <person name="Fujiyama A."/>
            <person name="Holland L.Z."/>
            <person name="Holland P.W.H."/>
            <person name="Satoh N."/>
            <person name="Rokhsar D.S."/>
        </authorList>
    </citation>
    <scope>NUCLEOTIDE SEQUENCE [LARGE SCALE GENOMIC DNA]</scope>
    <source>
        <strain evidence="5">S238N-H82</strain>
        <tissue evidence="5">Testes</tissue>
    </source>
</reference>
<evidence type="ECO:0000256" key="1">
    <source>
        <dbReference type="ARBA" id="ARBA00004172"/>
    </source>
</evidence>
<dbReference type="InParanoid" id="C3ZV00"/>
<feature type="signal peptide" evidence="3">
    <location>
        <begin position="1"/>
        <end position="17"/>
    </location>
</feature>
<sequence>MYNPVVILLIFFPSVHQARNLVVKGKGGTNDAYVTITLGKEKFLTSVAEKTVTPGWNEECDLYVLTLKQQE</sequence>